<comment type="caution">
    <text evidence="1">The sequence shown here is derived from an EMBL/GenBank/DDBJ whole genome shotgun (WGS) entry which is preliminary data.</text>
</comment>
<gene>
    <name evidence="1" type="ORF">I5M27_09660</name>
</gene>
<proteinExistence type="predicted"/>
<sequence>MKIVILIIAGILMTIVSFGQNTKSPSEPMEYIKKETIGGRLDFNSKLEKENKNLYLFDGIAYNKKDFAIFLWGQAVNRAGISSSKEAAKLWENIYTRELTEPEENALIRGFDAKLE</sequence>
<name>A0ABS1C257_9BACT</name>
<protein>
    <submittedName>
        <fullName evidence="1">Uncharacterized protein</fullName>
    </submittedName>
</protein>
<dbReference type="EMBL" id="JAEHFX010000004">
    <property type="protein sequence ID" value="MBK0403251.1"/>
    <property type="molecule type" value="Genomic_DNA"/>
</dbReference>
<keyword evidence="2" id="KW-1185">Reference proteome</keyword>
<dbReference type="RefSeq" id="WP_200506005.1">
    <property type="nucleotide sequence ID" value="NZ_JAEHFX010000004.1"/>
</dbReference>
<dbReference type="Proteomes" id="UP000644147">
    <property type="component" value="Unassembled WGS sequence"/>
</dbReference>
<evidence type="ECO:0000313" key="2">
    <source>
        <dbReference type="Proteomes" id="UP000644147"/>
    </source>
</evidence>
<evidence type="ECO:0000313" key="1">
    <source>
        <dbReference type="EMBL" id="MBK0403251.1"/>
    </source>
</evidence>
<accession>A0ABS1C257</accession>
<reference evidence="1 2" key="1">
    <citation type="submission" date="2020-12" db="EMBL/GenBank/DDBJ databases">
        <title>Bacterial novel species Adhaeribacter sp. BT258 isolated from soil.</title>
        <authorList>
            <person name="Jung H.-Y."/>
        </authorList>
    </citation>
    <scope>NUCLEOTIDE SEQUENCE [LARGE SCALE GENOMIC DNA]</scope>
    <source>
        <strain evidence="1 2">BT258</strain>
    </source>
</reference>
<organism evidence="1 2">
    <name type="scientific">Adhaeribacter terrigena</name>
    <dbReference type="NCBI Taxonomy" id="2793070"/>
    <lineage>
        <taxon>Bacteria</taxon>
        <taxon>Pseudomonadati</taxon>
        <taxon>Bacteroidota</taxon>
        <taxon>Cytophagia</taxon>
        <taxon>Cytophagales</taxon>
        <taxon>Hymenobacteraceae</taxon>
        <taxon>Adhaeribacter</taxon>
    </lineage>
</organism>